<comment type="function">
    <text evidence="9">May play the central regulatory role in sporulation. It may be an element of the effector pathway responsible for the activation of sporulation genes in response to nutritional stress. Spo0A may act in concert with spo0H (a sigma factor) to control the expression of some genes that are critical to the sporulation process.</text>
</comment>
<keyword evidence="5" id="KW-0902">Two-component regulatory system</keyword>
<evidence type="ECO:0000256" key="3">
    <source>
        <dbReference type="ARBA" id="ARBA00022490"/>
    </source>
</evidence>
<evidence type="ECO:0000256" key="5">
    <source>
        <dbReference type="ARBA" id="ARBA00023012"/>
    </source>
</evidence>
<dbReference type="InterPro" id="IPR011006">
    <property type="entry name" value="CheY-like_superfamily"/>
</dbReference>
<dbReference type="GO" id="GO:0000160">
    <property type="term" value="P:phosphorelay signal transduction system"/>
    <property type="evidence" value="ECO:0007669"/>
    <property type="project" value="UniProtKB-KW"/>
</dbReference>
<protein>
    <recommendedName>
        <fullName evidence="2">Stage 0 sporulation protein A homolog</fullName>
    </recommendedName>
</protein>
<evidence type="ECO:0000256" key="6">
    <source>
        <dbReference type="ARBA" id="ARBA00023015"/>
    </source>
</evidence>
<dbReference type="InterPro" id="IPR001789">
    <property type="entry name" value="Sig_transdc_resp-reg_receiver"/>
</dbReference>
<dbReference type="InterPro" id="IPR018060">
    <property type="entry name" value="HTH_AraC"/>
</dbReference>
<dbReference type="InterPro" id="IPR009057">
    <property type="entry name" value="Homeodomain-like_sf"/>
</dbReference>
<keyword evidence="7" id="KW-0238">DNA-binding</keyword>
<sequence length="509" mass="58161">MIQLMIVEDEPLIRNGLLHHMPWRKLGIDSIRTAANANDALQISNTFQPDIILSDIRMPGISGIELCSQFHRRFPNSQIIFISGYSDKEYLMAAIHLGAVSYIEKPVSIAELSDAVRKATRCLHRLNQQETSCLHTLLCADAKERADALQVFPQWQQQKNLRNDKTFRVGIMKLQAKGCSTAGLAETCQTALQLQFPNQHLHFTADLAGPTSMFVLLSGSSSLHFNREKQWPEICETLLRLAGKNSPCFLGIGKSVSKLELLSDSLQSAESAVLALSYKGWNAFAFYDEPQSEWKAELPEATRSAFFKQLLCGKQEDVQKRLVQFFYKLTEDHTILNFNIKNLYYQLDCEILRAEQQYACRKDTIPQLSGSFLDRVQTLKEMHQYLSGRIQTFYAEKGEREKRNSAIQTVLNYLHTRPDDQAISIQMLAQMVYLTPTYLSNIFKKQTGMTIGQYLTKIRIEKAMEYMADPKLKLYQIASMVGYEDANYFGKLFKKQTGMLPSEYREMVS</sequence>
<dbReference type="GO" id="GO:0003700">
    <property type="term" value="F:DNA-binding transcription factor activity"/>
    <property type="evidence" value="ECO:0007669"/>
    <property type="project" value="InterPro"/>
</dbReference>
<feature type="domain" description="HTH araC/xylS-type" evidence="11">
    <location>
        <begin position="408"/>
        <end position="507"/>
    </location>
</feature>
<dbReference type="SUPFAM" id="SSF46689">
    <property type="entry name" value="Homeodomain-like"/>
    <property type="match status" value="2"/>
</dbReference>
<dbReference type="Pfam" id="PF12833">
    <property type="entry name" value="HTH_18"/>
    <property type="match status" value="1"/>
</dbReference>
<dbReference type="RefSeq" id="WP_275845157.1">
    <property type="nucleotide sequence ID" value="NZ_CP135996.1"/>
</dbReference>
<dbReference type="GO" id="GO:0005737">
    <property type="term" value="C:cytoplasm"/>
    <property type="evidence" value="ECO:0007669"/>
    <property type="project" value="UniProtKB-SubCell"/>
</dbReference>
<dbReference type="SMART" id="SM00342">
    <property type="entry name" value="HTH_ARAC"/>
    <property type="match status" value="1"/>
</dbReference>
<keyword evidence="14" id="KW-1185">Reference proteome</keyword>
<feature type="modified residue" description="4-aspartylphosphate" evidence="10">
    <location>
        <position position="55"/>
    </location>
</feature>
<dbReference type="PRINTS" id="PR00032">
    <property type="entry name" value="HTHARAC"/>
</dbReference>
<reference evidence="14" key="3">
    <citation type="submission" date="2024-06" db="EMBL/GenBank/DDBJ databases">
        <authorList>
            <person name="Zeng C."/>
        </authorList>
    </citation>
    <scope>NUCLEOTIDE SEQUENCE [LARGE SCALE GENOMIC DNA]</scope>
    <source>
        <strain evidence="14">ZCY20-5</strain>
    </source>
</reference>
<dbReference type="CDD" id="cd17536">
    <property type="entry name" value="REC_YesN-like"/>
    <property type="match status" value="1"/>
</dbReference>
<dbReference type="InterPro" id="IPR051552">
    <property type="entry name" value="HptR"/>
</dbReference>
<evidence type="ECO:0000313" key="13">
    <source>
        <dbReference type="EMBL" id="WOC31729.1"/>
    </source>
</evidence>
<dbReference type="Gene3D" id="3.40.50.2300">
    <property type="match status" value="1"/>
</dbReference>
<dbReference type="KEGG" id="carl:PXC00_11035"/>
<evidence type="ECO:0000256" key="1">
    <source>
        <dbReference type="ARBA" id="ARBA00004496"/>
    </source>
</evidence>
<dbReference type="Proteomes" id="UP001300604">
    <property type="component" value="Chromosome"/>
</dbReference>
<feature type="domain" description="Response regulatory" evidence="12">
    <location>
        <begin position="3"/>
        <end position="120"/>
    </location>
</feature>
<dbReference type="AlphaFoldDB" id="A0AA97D7F8"/>
<keyword evidence="8" id="KW-0804">Transcription</keyword>
<evidence type="ECO:0000259" key="12">
    <source>
        <dbReference type="PROSITE" id="PS50110"/>
    </source>
</evidence>
<dbReference type="PROSITE" id="PS50110">
    <property type="entry name" value="RESPONSE_REGULATORY"/>
    <property type="match status" value="1"/>
</dbReference>
<gene>
    <name evidence="13" type="ORF">PXC00_11035</name>
</gene>
<evidence type="ECO:0000256" key="9">
    <source>
        <dbReference type="ARBA" id="ARBA00024867"/>
    </source>
</evidence>
<evidence type="ECO:0000313" key="14">
    <source>
        <dbReference type="Proteomes" id="UP001300604"/>
    </source>
</evidence>
<keyword evidence="4 10" id="KW-0597">Phosphoprotein</keyword>
<organism evidence="13 14">
    <name type="scientific">Caproicibacterium argilliputei</name>
    <dbReference type="NCBI Taxonomy" id="3030016"/>
    <lineage>
        <taxon>Bacteria</taxon>
        <taxon>Bacillati</taxon>
        <taxon>Bacillota</taxon>
        <taxon>Clostridia</taxon>
        <taxon>Eubacteriales</taxon>
        <taxon>Oscillospiraceae</taxon>
        <taxon>Caproicibacterium</taxon>
    </lineage>
</organism>
<evidence type="ECO:0000256" key="7">
    <source>
        <dbReference type="ARBA" id="ARBA00023125"/>
    </source>
</evidence>
<evidence type="ECO:0000256" key="8">
    <source>
        <dbReference type="ARBA" id="ARBA00023163"/>
    </source>
</evidence>
<proteinExistence type="predicted"/>
<dbReference type="SUPFAM" id="SSF52172">
    <property type="entry name" value="CheY-like"/>
    <property type="match status" value="1"/>
</dbReference>
<dbReference type="EMBL" id="CP135996">
    <property type="protein sequence ID" value="WOC31729.1"/>
    <property type="molecule type" value="Genomic_DNA"/>
</dbReference>
<accession>A0AA97D7F8</accession>
<dbReference type="Pfam" id="PF00072">
    <property type="entry name" value="Response_reg"/>
    <property type="match status" value="1"/>
</dbReference>
<dbReference type="GO" id="GO:0043565">
    <property type="term" value="F:sequence-specific DNA binding"/>
    <property type="evidence" value="ECO:0007669"/>
    <property type="project" value="InterPro"/>
</dbReference>
<dbReference type="InterPro" id="IPR020449">
    <property type="entry name" value="Tscrpt_reg_AraC-type_HTH"/>
</dbReference>
<dbReference type="Gene3D" id="1.10.10.60">
    <property type="entry name" value="Homeodomain-like"/>
    <property type="match status" value="2"/>
</dbReference>
<dbReference type="PANTHER" id="PTHR42713">
    <property type="entry name" value="HISTIDINE KINASE-RELATED"/>
    <property type="match status" value="1"/>
</dbReference>
<dbReference type="PROSITE" id="PS00041">
    <property type="entry name" value="HTH_ARAC_FAMILY_1"/>
    <property type="match status" value="1"/>
</dbReference>
<evidence type="ECO:0000256" key="10">
    <source>
        <dbReference type="PROSITE-ProRule" id="PRU00169"/>
    </source>
</evidence>
<name>A0AA97D7F8_9FIRM</name>
<dbReference type="PROSITE" id="PS01124">
    <property type="entry name" value="HTH_ARAC_FAMILY_2"/>
    <property type="match status" value="1"/>
</dbReference>
<reference evidence="13 14" key="2">
    <citation type="submission" date="2024-06" db="EMBL/GenBank/DDBJ databases">
        <title>Caproicibacterium argilliputei sp. nov, a novel caproic acid producing anaerobic bacterium isolated from pit mud.</title>
        <authorList>
            <person name="Xia S."/>
        </authorList>
    </citation>
    <scope>NUCLEOTIDE SEQUENCE [LARGE SCALE GENOMIC DNA]</scope>
    <source>
        <strain evidence="13 14">ZCY20-5</strain>
    </source>
</reference>
<evidence type="ECO:0000259" key="11">
    <source>
        <dbReference type="PROSITE" id="PS01124"/>
    </source>
</evidence>
<dbReference type="InterPro" id="IPR018062">
    <property type="entry name" value="HTH_AraC-typ_CS"/>
</dbReference>
<dbReference type="PANTHER" id="PTHR42713:SF3">
    <property type="entry name" value="TRANSCRIPTIONAL REGULATORY PROTEIN HPTR"/>
    <property type="match status" value="1"/>
</dbReference>
<evidence type="ECO:0000256" key="2">
    <source>
        <dbReference type="ARBA" id="ARBA00018672"/>
    </source>
</evidence>
<comment type="subcellular location">
    <subcellularLocation>
        <location evidence="1">Cytoplasm</location>
    </subcellularLocation>
</comment>
<keyword evidence="3" id="KW-0963">Cytoplasm</keyword>
<keyword evidence="6" id="KW-0805">Transcription regulation</keyword>
<dbReference type="SMART" id="SM00448">
    <property type="entry name" value="REC"/>
    <property type="match status" value="1"/>
</dbReference>
<evidence type="ECO:0000256" key="4">
    <source>
        <dbReference type="ARBA" id="ARBA00022553"/>
    </source>
</evidence>
<reference evidence="14" key="1">
    <citation type="submission" date="2024-06" db="EMBL/GenBank/DDBJ databases">
        <title>Caproicibacterium argilliputei sp. nov, a novel caproic acid producing anaerobic bacterium isolated from pit mud.</title>
        <authorList>
            <person name="Zeng C."/>
        </authorList>
    </citation>
    <scope>NUCLEOTIDE SEQUENCE [LARGE SCALE GENOMIC DNA]</scope>
    <source>
        <strain evidence="14">ZCY20-5</strain>
    </source>
</reference>